<dbReference type="SUPFAM" id="SSF53335">
    <property type="entry name" value="S-adenosyl-L-methionine-dependent methyltransferases"/>
    <property type="match status" value="1"/>
</dbReference>
<dbReference type="AlphaFoldDB" id="A0A239HU04"/>
<dbReference type="InterPro" id="IPR025714">
    <property type="entry name" value="Methyltranfer_dom"/>
</dbReference>
<dbReference type="EMBL" id="FZPD01000002">
    <property type="protein sequence ID" value="SNS84751.1"/>
    <property type="molecule type" value="Genomic_DNA"/>
</dbReference>
<evidence type="ECO:0000259" key="1">
    <source>
        <dbReference type="Pfam" id="PF13847"/>
    </source>
</evidence>
<dbReference type="Pfam" id="PF13847">
    <property type="entry name" value="Methyltransf_31"/>
    <property type="match status" value="1"/>
</dbReference>
<proteinExistence type="predicted"/>
<keyword evidence="3" id="KW-1185">Reference proteome</keyword>
<keyword evidence="2" id="KW-0489">Methyltransferase</keyword>
<evidence type="ECO:0000313" key="3">
    <source>
        <dbReference type="Proteomes" id="UP000198393"/>
    </source>
</evidence>
<sequence>MKGWIKSLTSDKYLTPIREQMIDMLDPGARVIDLGCGSGDFLIKAHSKIESGFGVDGSKSLVKYAQNRTKDLNIANLTFEHRMIHQHFKPKEYFTHATASLFFHVLPQELAAQILKSTATYSDRLIICAFAPPENKKQRFLMWFDQRFTSHYRHYIEYCQNGYMEGLIKKCQLTIKSITDTFDPTMKIYSIKL</sequence>
<dbReference type="Gene3D" id="3.40.50.150">
    <property type="entry name" value="Vaccinia Virus protein VP39"/>
    <property type="match status" value="1"/>
</dbReference>
<reference evidence="2 3" key="1">
    <citation type="submission" date="2017-06" db="EMBL/GenBank/DDBJ databases">
        <authorList>
            <person name="Kim H.J."/>
            <person name="Triplett B.A."/>
        </authorList>
    </citation>
    <scope>NUCLEOTIDE SEQUENCE [LARGE SCALE GENOMIC DNA]</scope>
    <source>
        <strain evidence="2 3">DSM 19307</strain>
    </source>
</reference>
<gene>
    <name evidence="2" type="ORF">SAMN05421640_1502</name>
</gene>
<organism evidence="2 3">
    <name type="scientific">Ekhidna lutea</name>
    <dbReference type="NCBI Taxonomy" id="447679"/>
    <lineage>
        <taxon>Bacteria</taxon>
        <taxon>Pseudomonadati</taxon>
        <taxon>Bacteroidota</taxon>
        <taxon>Cytophagia</taxon>
        <taxon>Cytophagales</taxon>
        <taxon>Reichenbachiellaceae</taxon>
        <taxon>Ekhidna</taxon>
    </lineage>
</organism>
<keyword evidence="2" id="KW-0808">Transferase</keyword>
<dbReference type="GO" id="GO:0008168">
    <property type="term" value="F:methyltransferase activity"/>
    <property type="evidence" value="ECO:0007669"/>
    <property type="project" value="UniProtKB-KW"/>
</dbReference>
<name>A0A239HU04_EKHLU</name>
<dbReference type="GO" id="GO:0032259">
    <property type="term" value="P:methylation"/>
    <property type="evidence" value="ECO:0007669"/>
    <property type="project" value="UniProtKB-KW"/>
</dbReference>
<dbReference type="Proteomes" id="UP000198393">
    <property type="component" value="Unassembled WGS sequence"/>
</dbReference>
<evidence type="ECO:0000313" key="2">
    <source>
        <dbReference type="EMBL" id="SNS84751.1"/>
    </source>
</evidence>
<dbReference type="InterPro" id="IPR029063">
    <property type="entry name" value="SAM-dependent_MTases_sf"/>
</dbReference>
<dbReference type="OrthoDB" id="9789123at2"/>
<accession>A0A239HU04</accession>
<feature type="domain" description="Methyltransferase" evidence="1">
    <location>
        <begin position="26"/>
        <end position="89"/>
    </location>
</feature>
<dbReference type="RefSeq" id="WP_089356231.1">
    <property type="nucleotide sequence ID" value="NZ_FZPD01000002.1"/>
</dbReference>
<dbReference type="CDD" id="cd02440">
    <property type="entry name" value="AdoMet_MTases"/>
    <property type="match status" value="1"/>
</dbReference>
<protein>
    <submittedName>
        <fullName evidence="2">Methyltransferase domain-containing protein</fullName>
    </submittedName>
</protein>